<dbReference type="EMBL" id="BGPR01122651">
    <property type="protein sequence ID" value="GBN24765.1"/>
    <property type="molecule type" value="Genomic_DNA"/>
</dbReference>
<protein>
    <submittedName>
        <fullName evidence="1">Uncharacterized protein</fullName>
    </submittedName>
</protein>
<reference evidence="1 2" key="1">
    <citation type="journal article" date="2019" name="Sci. Rep.">
        <title>Orb-weaving spider Araneus ventricosus genome elucidates the spidroin gene catalogue.</title>
        <authorList>
            <person name="Kono N."/>
            <person name="Nakamura H."/>
            <person name="Ohtoshi R."/>
            <person name="Moran D.A.P."/>
            <person name="Shinohara A."/>
            <person name="Yoshida Y."/>
            <person name="Fujiwara M."/>
            <person name="Mori M."/>
            <person name="Tomita M."/>
            <person name="Arakawa K."/>
        </authorList>
    </citation>
    <scope>NUCLEOTIDE SEQUENCE [LARGE SCALE GENOMIC DNA]</scope>
</reference>
<organism evidence="1 2">
    <name type="scientific">Araneus ventricosus</name>
    <name type="common">Orbweaver spider</name>
    <name type="synonym">Epeira ventricosa</name>
    <dbReference type="NCBI Taxonomy" id="182803"/>
    <lineage>
        <taxon>Eukaryota</taxon>
        <taxon>Metazoa</taxon>
        <taxon>Ecdysozoa</taxon>
        <taxon>Arthropoda</taxon>
        <taxon>Chelicerata</taxon>
        <taxon>Arachnida</taxon>
        <taxon>Araneae</taxon>
        <taxon>Araneomorphae</taxon>
        <taxon>Entelegynae</taxon>
        <taxon>Araneoidea</taxon>
        <taxon>Araneidae</taxon>
        <taxon>Araneus</taxon>
    </lineage>
</organism>
<comment type="caution">
    <text evidence="1">The sequence shown here is derived from an EMBL/GenBank/DDBJ whole genome shotgun (WGS) entry which is preliminary data.</text>
</comment>
<evidence type="ECO:0000313" key="2">
    <source>
        <dbReference type="Proteomes" id="UP000499080"/>
    </source>
</evidence>
<proteinExistence type="predicted"/>
<name>A0A4Y2MCC9_ARAVE</name>
<dbReference type="Proteomes" id="UP000499080">
    <property type="component" value="Unassembled WGS sequence"/>
</dbReference>
<accession>A0A4Y2MCC9</accession>
<keyword evidence="2" id="KW-1185">Reference proteome</keyword>
<dbReference type="AlphaFoldDB" id="A0A4Y2MCC9"/>
<evidence type="ECO:0000313" key="1">
    <source>
        <dbReference type="EMBL" id="GBN24765.1"/>
    </source>
</evidence>
<sequence>MNSNSISRLETGHVRHTDHAHHQNYKLDHLALCLVVKMLDSGPKGHRFKSTYCHSGDEDKEQELSFPLLDGITKNQIPLSATADRWQHQKSYSKQLSHFKVYDAYHSTKTERAWAQTIGAAICAYASSTRKYNYRFLDIEIISNKLGFARVVHRAAQSYSDVSIHLRTGNSF</sequence>
<gene>
    <name evidence="1" type="ORF">AVEN_120448_1</name>
</gene>